<evidence type="ECO:0000259" key="10">
    <source>
        <dbReference type="PROSITE" id="PS51779"/>
    </source>
</evidence>
<dbReference type="GO" id="GO:0005886">
    <property type="term" value="C:plasma membrane"/>
    <property type="evidence" value="ECO:0007669"/>
    <property type="project" value="UniProtKB-SubCell"/>
</dbReference>
<dbReference type="Pfam" id="PF03799">
    <property type="entry name" value="FtsQ_DivIB_C"/>
    <property type="match status" value="1"/>
</dbReference>
<organism evidence="11 12">
    <name type="scientific">Phreatobacter stygius</name>
    <dbReference type="NCBI Taxonomy" id="1940610"/>
    <lineage>
        <taxon>Bacteria</taxon>
        <taxon>Pseudomonadati</taxon>
        <taxon>Pseudomonadota</taxon>
        <taxon>Alphaproteobacteria</taxon>
        <taxon>Hyphomicrobiales</taxon>
        <taxon>Phreatobacteraceae</taxon>
        <taxon>Phreatobacter</taxon>
    </lineage>
</organism>
<dbReference type="OrthoDB" id="9783091at2"/>
<accession>A0A4D7AVV8</accession>
<dbReference type="PROSITE" id="PS51779">
    <property type="entry name" value="POTRA"/>
    <property type="match status" value="1"/>
</dbReference>
<keyword evidence="2 9" id="KW-1003">Cell membrane</keyword>
<dbReference type="GO" id="GO:0032153">
    <property type="term" value="C:cell division site"/>
    <property type="evidence" value="ECO:0007669"/>
    <property type="project" value="UniProtKB-UniRule"/>
</dbReference>
<proteinExistence type="inferred from homology"/>
<dbReference type="Gene3D" id="3.10.20.310">
    <property type="entry name" value="membrane protein fhac"/>
    <property type="match status" value="1"/>
</dbReference>
<protein>
    <recommendedName>
        <fullName evidence="9">Cell division protein FtsQ</fullName>
    </recommendedName>
</protein>
<dbReference type="AlphaFoldDB" id="A0A4D7AVV8"/>
<keyword evidence="12" id="KW-1185">Reference proteome</keyword>
<evidence type="ECO:0000256" key="2">
    <source>
        <dbReference type="ARBA" id="ARBA00022475"/>
    </source>
</evidence>
<evidence type="ECO:0000256" key="4">
    <source>
        <dbReference type="ARBA" id="ARBA00022618"/>
    </source>
</evidence>
<evidence type="ECO:0000256" key="5">
    <source>
        <dbReference type="ARBA" id="ARBA00022692"/>
    </source>
</evidence>
<evidence type="ECO:0000313" key="12">
    <source>
        <dbReference type="Proteomes" id="UP000298781"/>
    </source>
</evidence>
<evidence type="ECO:0000256" key="7">
    <source>
        <dbReference type="ARBA" id="ARBA00023136"/>
    </source>
</evidence>
<keyword evidence="8 9" id="KW-0131">Cell cycle</keyword>
<keyword evidence="5 9" id="KW-0812">Transmembrane</keyword>
<evidence type="ECO:0000256" key="3">
    <source>
        <dbReference type="ARBA" id="ARBA00022519"/>
    </source>
</evidence>
<dbReference type="InterPro" id="IPR034746">
    <property type="entry name" value="POTRA"/>
</dbReference>
<name>A0A4D7AVV8_9HYPH</name>
<dbReference type="Proteomes" id="UP000298781">
    <property type="component" value="Chromosome"/>
</dbReference>
<feature type="domain" description="POTRA" evidence="10">
    <location>
        <begin position="118"/>
        <end position="186"/>
    </location>
</feature>
<dbReference type="Pfam" id="PF08478">
    <property type="entry name" value="POTRA_1"/>
    <property type="match status" value="1"/>
</dbReference>
<dbReference type="InterPro" id="IPR026579">
    <property type="entry name" value="FtsQ"/>
</dbReference>
<dbReference type="EMBL" id="CP039690">
    <property type="protein sequence ID" value="QCI65824.1"/>
    <property type="molecule type" value="Genomic_DNA"/>
</dbReference>
<keyword evidence="4 9" id="KW-0132">Cell division</keyword>
<reference evidence="11 12" key="1">
    <citation type="submission" date="2019-04" db="EMBL/GenBank/DDBJ databases">
        <title>Phreatobacter aquaticus sp. nov.</title>
        <authorList>
            <person name="Choi A."/>
        </authorList>
    </citation>
    <scope>NUCLEOTIDE SEQUENCE [LARGE SCALE GENOMIC DNA]</scope>
    <source>
        <strain evidence="11 12">KCTC 52518</strain>
    </source>
</reference>
<gene>
    <name evidence="9" type="primary">ftsQ</name>
    <name evidence="11" type="ORF">E8M01_17365</name>
</gene>
<keyword evidence="7 9" id="KW-0472">Membrane</keyword>
<evidence type="ECO:0000256" key="9">
    <source>
        <dbReference type="HAMAP-Rule" id="MF_00911"/>
    </source>
</evidence>
<evidence type="ECO:0000256" key="1">
    <source>
        <dbReference type="ARBA" id="ARBA00004370"/>
    </source>
</evidence>
<comment type="subcellular location">
    <subcellularLocation>
        <location evidence="9">Cell inner membrane</location>
        <topology evidence="9">Single-pass type II membrane protein</topology>
    </subcellularLocation>
    <subcellularLocation>
        <location evidence="1">Membrane</location>
    </subcellularLocation>
    <text evidence="9">Localizes to the division septum.</text>
</comment>
<dbReference type="PANTHER" id="PTHR35851">
    <property type="entry name" value="CELL DIVISION PROTEIN FTSQ"/>
    <property type="match status" value="1"/>
</dbReference>
<dbReference type="InterPro" id="IPR013685">
    <property type="entry name" value="POTRA_FtsQ_type"/>
</dbReference>
<comment type="similarity">
    <text evidence="9">Belongs to the FtsQ/DivIB family. FtsQ subfamily.</text>
</comment>
<dbReference type="GO" id="GO:0090529">
    <property type="term" value="P:cell septum assembly"/>
    <property type="evidence" value="ECO:0007669"/>
    <property type="project" value="InterPro"/>
</dbReference>
<dbReference type="KEGG" id="pstg:E8M01_17365"/>
<dbReference type="Gene3D" id="3.40.50.11690">
    <property type="entry name" value="Cell division protein FtsQ/DivIB"/>
    <property type="match status" value="1"/>
</dbReference>
<comment type="function">
    <text evidence="9">Essential cell division protein.</text>
</comment>
<evidence type="ECO:0000256" key="6">
    <source>
        <dbReference type="ARBA" id="ARBA00022989"/>
    </source>
</evidence>
<dbReference type="HAMAP" id="MF_00911">
    <property type="entry name" value="FtsQ_subfam"/>
    <property type="match status" value="1"/>
</dbReference>
<sequence length="338" mass="37101">MDGVGRFARSLIARLDRVGADALLLAHRSLLARHRRSMAAQQAASAEPYARPSAWDFWLRRLSVRIANLHIPRHAGAYATALLLAATGLYGVQRGGHWPALNGAMLAFGDEMANATGLQVRAVRLTGNTKLSQPEILEAAGISPTTSVLFFDPAAARTRLTANPWIAEATVQKLYPDQLLVEIVEREAFALWQRDGKIAVIAGDGTVIVDQLDSRFQHLPLVVGRGAEKRVREIVGLMNGRPAIASNVRAAVLVAERRWTLVLKNGIDVRLPDTDVDQALATLTRLDAEKKLMTRDVSMIDLRVPGRVTVRLSEEAFRAHEAALKERQRARRRTGTAT</sequence>
<evidence type="ECO:0000256" key="8">
    <source>
        <dbReference type="ARBA" id="ARBA00023306"/>
    </source>
</evidence>
<keyword evidence="6 9" id="KW-1133">Transmembrane helix</keyword>
<dbReference type="GO" id="GO:0043093">
    <property type="term" value="P:FtsZ-dependent cytokinesis"/>
    <property type="evidence" value="ECO:0007669"/>
    <property type="project" value="UniProtKB-UniRule"/>
</dbReference>
<evidence type="ECO:0000313" key="11">
    <source>
        <dbReference type="EMBL" id="QCI65824.1"/>
    </source>
</evidence>
<dbReference type="InterPro" id="IPR045335">
    <property type="entry name" value="FtsQ_C_sf"/>
</dbReference>
<dbReference type="PANTHER" id="PTHR35851:SF1">
    <property type="entry name" value="CELL DIVISION PROTEIN FTSQ"/>
    <property type="match status" value="1"/>
</dbReference>
<keyword evidence="3 9" id="KW-0997">Cell inner membrane</keyword>
<dbReference type="InterPro" id="IPR005548">
    <property type="entry name" value="Cell_div_FtsQ/DivIB_C"/>
</dbReference>